<evidence type="ECO:0000256" key="2">
    <source>
        <dbReference type="SAM" id="Phobius"/>
    </source>
</evidence>
<protein>
    <submittedName>
        <fullName evidence="3">Uncharacterized protein</fullName>
    </submittedName>
</protein>
<feature type="region of interest" description="Disordered" evidence="1">
    <location>
        <begin position="126"/>
        <end position="206"/>
    </location>
</feature>
<feature type="compositionally biased region" description="Low complexity" evidence="1">
    <location>
        <begin position="319"/>
        <end position="337"/>
    </location>
</feature>
<gene>
    <name evidence="3" type="ORF">CBR_g50629</name>
</gene>
<reference evidence="3 4" key="1">
    <citation type="journal article" date="2018" name="Cell">
        <title>The Chara Genome: Secondary Complexity and Implications for Plant Terrestrialization.</title>
        <authorList>
            <person name="Nishiyama T."/>
            <person name="Sakayama H."/>
            <person name="Vries J.D."/>
            <person name="Buschmann H."/>
            <person name="Saint-Marcoux D."/>
            <person name="Ullrich K.K."/>
            <person name="Haas F.B."/>
            <person name="Vanderstraeten L."/>
            <person name="Becker D."/>
            <person name="Lang D."/>
            <person name="Vosolsobe S."/>
            <person name="Rombauts S."/>
            <person name="Wilhelmsson P.K.I."/>
            <person name="Janitza P."/>
            <person name="Kern R."/>
            <person name="Heyl A."/>
            <person name="Rumpler F."/>
            <person name="Villalobos L.I.A.C."/>
            <person name="Clay J.M."/>
            <person name="Skokan R."/>
            <person name="Toyoda A."/>
            <person name="Suzuki Y."/>
            <person name="Kagoshima H."/>
            <person name="Schijlen E."/>
            <person name="Tajeshwar N."/>
            <person name="Catarino B."/>
            <person name="Hetherington A.J."/>
            <person name="Saltykova A."/>
            <person name="Bonnot C."/>
            <person name="Breuninger H."/>
            <person name="Symeonidi A."/>
            <person name="Radhakrishnan G.V."/>
            <person name="Van Nieuwerburgh F."/>
            <person name="Deforce D."/>
            <person name="Chang C."/>
            <person name="Karol K.G."/>
            <person name="Hedrich R."/>
            <person name="Ulvskov P."/>
            <person name="Glockner G."/>
            <person name="Delwiche C.F."/>
            <person name="Petrasek J."/>
            <person name="Van de Peer Y."/>
            <person name="Friml J."/>
            <person name="Beilby M."/>
            <person name="Dolan L."/>
            <person name="Kohara Y."/>
            <person name="Sugano S."/>
            <person name="Fujiyama A."/>
            <person name="Delaux P.-M."/>
            <person name="Quint M."/>
            <person name="TheiBen G."/>
            <person name="Hagemann M."/>
            <person name="Harholt J."/>
            <person name="Dunand C."/>
            <person name="Zachgo S."/>
            <person name="Langdale J."/>
            <person name="Maumus F."/>
            <person name="Straeten D.V.D."/>
            <person name="Gould S.B."/>
            <person name="Rensing S.A."/>
        </authorList>
    </citation>
    <scope>NUCLEOTIDE SEQUENCE [LARGE SCALE GENOMIC DNA]</scope>
    <source>
        <strain evidence="3 4">S276</strain>
    </source>
</reference>
<feature type="compositionally biased region" description="Pro residues" evidence="1">
    <location>
        <begin position="376"/>
        <end position="388"/>
    </location>
</feature>
<organism evidence="3 4">
    <name type="scientific">Chara braunii</name>
    <name type="common">Braun's stonewort</name>
    <dbReference type="NCBI Taxonomy" id="69332"/>
    <lineage>
        <taxon>Eukaryota</taxon>
        <taxon>Viridiplantae</taxon>
        <taxon>Streptophyta</taxon>
        <taxon>Charophyceae</taxon>
        <taxon>Charales</taxon>
        <taxon>Characeae</taxon>
        <taxon>Chara</taxon>
    </lineage>
</organism>
<evidence type="ECO:0000256" key="1">
    <source>
        <dbReference type="SAM" id="MobiDB-lite"/>
    </source>
</evidence>
<feature type="compositionally biased region" description="Polar residues" evidence="1">
    <location>
        <begin position="520"/>
        <end position="540"/>
    </location>
</feature>
<name>A0A388M725_CHABU</name>
<keyword evidence="2" id="KW-1133">Transmembrane helix</keyword>
<feature type="transmembrane region" description="Helical" evidence="2">
    <location>
        <begin position="736"/>
        <end position="758"/>
    </location>
</feature>
<evidence type="ECO:0000313" key="3">
    <source>
        <dbReference type="EMBL" id="GBG90381.1"/>
    </source>
</evidence>
<keyword evidence="4" id="KW-1185">Reference proteome</keyword>
<feature type="region of interest" description="Disordered" evidence="1">
    <location>
        <begin position="237"/>
        <end position="445"/>
    </location>
</feature>
<feature type="compositionally biased region" description="Polar residues" evidence="1">
    <location>
        <begin position="597"/>
        <end position="614"/>
    </location>
</feature>
<dbReference type="Gramene" id="GBG90381">
    <property type="protein sequence ID" value="GBG90381"/>
    <property type="gene ID" value="CBR_g50629"/>
</dbReference>
<proteinExistence type="predicted"/>
<dbReference type="EMBL" id="BFEA01000807">
    <property type="protein sequence ID" value="GBG90381.1"/>
    <property type="molecule type" value="Genomic_DNA"/>
</dbReference>
<dbReference type="AlphaFoldDB" id="A0A388M725"/>
<accession>A0A388M725</accession>
<feature type="transmembrane region" description="Helical" evidence="2">
    <location>
        <begin position="461"/>
        <end position="486"/>
    </location>
</feature>
<keyword evidence="2" id="KW-0472">Membrane</keyword>
<keyword evidence="2" id="KW-0812">Transmembrane</keyword>
<feature type="compositionally biased region" description="Gly residues" evidence="1">
    <location>
        <begin position="544"/>
        <end position="553"/>
    </location>
</feature>
<feature type="compositionally biased region" description="Low complexity" evidence="1">
    <location>
        <begin position="126"/>
        <end position="178"/>
    </location>
</feature>
<feature type="region of interest" description="Disordered" evidence="1">
    <location>
        <begin position="514"/>
        <end position="644"/>
    </location>
</feature>
<comment type="caution">
    <text evidence="3">The sequence shown here is derived from an EMBL/GenBank/DDBJ whole genome shotgun (WGS) entry which is preliminary data.</text>
</comment>
<feature type="compositionally biased region" description="Polar residues" evidence="1">
    <location>
        <begin position="354"/>
        <end position="363"/>
    </location>
</feature>
<feature type="transmembrane region" description="Helical" evidence="2">
    <location>
        <begin position="693"/>
        <end position="716"/>
    </location>
</feature>
<dbReference type="Proteomes" id="UP000265515">
    <property type="component" value="Unassembled WGS sequence"/>
</dbReference>
<sequence length="780" mass="82213">MASSHGGSTVGSPMIALKFCRYVSSYVEQPSLLSSRRRLSSFICNPIPIVVLMLLTAAVVPPVRTHPSLATTSPPSFHHRVDNHSTSLMATPFPASPTTIDHLLRTMPMTSIANTMPRRTVEYSLTTTMTSRTTPPTPTTTSFCSSSSSSNSSNSNSFSNSSSNSSNSNSFSNSSNSSYFLPDINSEREQGGNSGRDMSPTVMSPRSGLLKATPLVASSSHESMSWSRSGYARRTGSLATSIPPARGGPKGSAGFHIRGSALQSTSPNSHGPLISGPTSSGREAPAANRCSSQSPTAAERRLLQEGEGASLPSDSANGTDNTTPSSRSPPDDPTTVSKLPPEETQVTPPGVRESTPTTSQSNGLPPDGGSPASSPRTPPLPAPPPPEAPKSLAPFAIYPPDPPTAPTNWSSAGPAAEPNVTQGPAAPPPPVPSALHHGPKKTPPLIEDNEKVGLESDWSNVFFIIYLVFLGGMGMVLCPLTLFYWWRVKITCDRVRATSNKLLFVAMKTIDDDMYGSDPHNPTDTRSQPQTTATNRNGAQAHSPGGGGGGKGGADIEATVPGEGKKVVGEGEGNSEQGKMDAGTSKSEAALGRSEESSPSQGRDQHGRSTQGEQTPAIRRDAGASSSAGMRTRESGGGMETTEKSAMSIRVGFAVREGDEIKKSVFVIPGRDEPPPVEVTMHDLALFSFFHPVFVFIVLSLLVIAGFAVVLCLIALMGLSVACWAASCSYNKGATMGVWICVTLLVPIYGVPSFLLTWHLRMLWTFWQAGRSYLKIGLFS</sequence>
<evidence type="ECO:0000313" key="4">
    <source>
        <dbReference type="Proteomes" id="UP000265515"/>
    </source>
</evidence>